<evidence type="ECO:0000256" key="1">
    <source>
        <dbReference type="SAM" id="MobiDB-lite"/>
    </source>
</evidence>
<accession>A0AAV5L1J2</accession>
<gene>
    <name evidence="2" type="ORF">SLEP1_g39710</name>
</gene>
<dbReference type="AlphaFoldDB" id="A0AAV5L1J2"/>
<proteinExistence type="predicted"/>
<name>A0AAV5L1J2_9ROSI</name>
<reference evidence="2 3" key="1">
    <citation type="journal article" date="2021" name="Commun. Biol.">
        <title>The genome of Shorea leprosula (Dipterocarpaceae) highlights the ecological relevance of drought in aseasonal tropical rainforests.</title>
        <authorList>
            <person name="Ng K.K.S."/>
            <person name="Kobayashi M.J."/>
            <person name="Fawcett J.A."/>
            <person name="Hatakeyama M."/>
            <person name="Paape T."/>
            <person name="Ng C.H."/>
            <person name="Ang C.C."/>
            <person name="Tnah L.H."/>
            <person name="Lee C.T."/>
            <person name="Nishiyama T."/>
            <person name="Sese J."/>
            <person name="O'Brien M.J."/>
            <person name="Copetti D."/>
            <person name="Mohd Noor M.I."/>
            <person name="Ong R.C."/>
            <person name="Putra M."/>
            <person name="Sireger I.Z."/>
            <person name="Indrioko S."/>
            <person name="Kosugi Y."/>
            <person name="Izuno A."/>
            <person name="Isagi Y."/>
            <person name="Lee S.L."/>
            <person name="Shimizu K.K."/>
        </authorList>
    </citation>
    <scope>NUCLEOTIDE SEQUENCE [LARGE SCALE GENOMIC DNA]</scope>
    <source>
        <strain evidence="2">214</strain>
    </source>
</reference>
<comment type="caution">
    <text evidence="2">The sequence shown here is derived from an EMBL/GenBank/DDBJ whole genome shotgun (WGS) entry which is preliminary data.</text>
</comment>
<dbReference type="Proteomes" id="UP001054252">
    <property type="component" value="Unassembled WGS sequence"/>
</dbReference>
<evidence type="ECO:0000313" key="2">
    <source>
        <dbReference type="EMBL" id="GKV30952.1"/>
    </source>
</evidence>
<organism evidence="2 3">
    <name type="scientific">Rubroshorea leprosula</name>
    <dbReference type="NCBI Taxonomy" id="152421"/>
    <lineage>
        <taxon>Eukaryota</taxon>
        <taxon>Viridiplantae</taxon>
        <taxon>Streptophyta</taxon>
        <taxon>Embryophyta</taxon>
        <taxon>Tracheophyta</taxon>
        <taxon>Spermatophyta</taxon>
        <taxon>Magnoliopsida</taxon>
        <taxon>eudicotyledons</taxon>
        <taxon>Gunneridae</taxon>
        <taxon>Pentapetalae</taxon>
        <taxon>rosids</taxon>
        <taxon>malvids</taxon>
        <taxon>Malvales</taxon>
        <taxon>Dipterocarpaceae</taxon>
        <taxon>Rubroshorea</taxon>
    </lineage>
</organism>
<dbReference type="PROSITE" id="PS50330">
    <property type="entry name" value="UIM"/>
    <property type="match status" value="1"/>
</dbReference>
<dbReference type="EMBL" id="BPVZ01000089">
    <property type="protein sequence ID" value="GKV30952.1"/>
    <property type="molecule type" value="Genomic_DNA"/>
</dbReference>
<sequence>MVMLMAGQREEEDFRMALGMSMQNAQPELKRSKPGEVAASGVTVMTTPEEAWRLQRELMAAAAEKRMQAAKALTASASPPSKIEKSGDLLGKDMETRAREGDSSKELSEKEAKQLFSMVFGSGVSKDILAQWSNQGIR</sequence>
<protein>
    <submittedName>
        <fullName evidence="2">Uncharacterized protein</fullName>
    </submittedName>
</protein>
<feature type="region of interest" description="Disordered" evidence="1">
    <location>
        <begin position="71"/>
        <end position="109"/>
    </location>
</feature>
<feature type="compositionally biased region" description="Basic and acidic residues" evidence="1">
    <location>
        <begin position="82"/>
        <end position="109"/>
    </location>
</feature>
<evidence type="ECO:0000313" key="3">
    <source>
        <dbReference type="Proteomes" id="UP001054252"/>
    </source>
</evidence>
<dbReference type="InterPro" id="IPR003903">
    <property type="entry name" value="UIM_dom"/>
</dbReference>
<keyword evidence="3" id="KW-1185">Reference proteome</keyword>